<accession>A0A0D8FPR9</accession>
<name>A0A0D8FPR9_9ACTN</name>
<keyword evidence="2" id="KW-1185">Reference proteome</keyword>
<sequence>MNTKRLLQPQILIAVLLLLILVGVVLFANRSSDGPNSGVFSVGEIGIVVNQKGTCAKVQPTISNSGTLCTHALVLGRKGECVTFVFNNFSPHVADPKAAKMSLCKSHGLHALS</sequence>
<comment type="caution">
    <text evidence="1">The sequence shown here is derived from an EMBL/GenBank/DDBJ whole genome shotgun (WGS) entry which is preliminary data.</text>
</comment>
<proteinExistence type="predicted"/>
<evidence type="ECO:0000313" key="1">
    <source>
        <dbReference type="EMBL" id="KJE75258.1"/>
    </source>
</evidence>
<dbReference type="EMBL" id="JXUW01000053">
    <property type="protein sequence ID" value="KJE75258.1"/>
    <property type="molecule type" value="Genomic_DNA"/>
</dbReference>
<dbReference type="AlphaFoldDB" id="A0A0D8FPR9"/>
<protein>
    <submittedName>
        <fullName evidence="1">Uncharacterized protein</fullName>
    </submittedName>
</protein>
<dbReference type="Proteomes" id="UP000032336">
    <property type="component" value="Unassembled WGS sequence"/>
</dbReference>
<gene>
    <name evidence="1" type="ORF">FEAC_30110</name>
</gene>
<evidence type="ECO:0000313" key="2">
    <source>
        <dbReference type="Proteomes" id="UP000032336"/>
    </source>
</evidence>
<organism evidence="1 2">
    <name type="scientific">Ferrimicrobium acidiphilum DSM 19497</name>
    <dbReference type="NCBI Taxonomy" id="1121877"/>
    <lineage>
        <taxon>Bacteria</taxon>
        <taxon>Bacillati</taxon>
        <taxon>Actinomycetota</taxon>
        <taxon>Acidimicrobiia</taxon>
        <taxon>Acidimicrobiales</taxon>
        <taxon>Acidimicrobiaceae</taxon>
        <taxon>Ferrimicrobium</taxon>
    </lineage>
</organism>
<reference evidence="1 2" key="1">
    <citation type="submission" date="2015-01" db="EMBL/GenBank/DDBJ databases">
        <title>Draft genome of the acidophilic iron oxidizer Ferrimicrobium acidiphilum strain T23.</title>
        <authorList>
            <person name="Poehlein A."/>
            <person name="Eisen S."/>
            <person name="Schloemann M."/>
            <person name="Johnson B.D."/>
            <person name="Daniel R."/>
            <person name="Muehling M."/>
        </authorList>
    </citation>
    <scope>NUCLEOTIDE SEQUENCE [LARGE SCALE GENOMIC DNA]</scope>
    <source>
        <strain evidence="1 2">T23</strain>
    </source>
</reference>